<dbReference type="SUPFAM" id="SSF51445">
    <property type="entry name" value="(Trans)glycosidases"/>
    <property type="match status" value="1"/>
</dbReference>
<dbReference type="PANTHER" id="PTHR34154:SF13">
    <property type="entry name" value="ASL1-LIKE GLYCOSYL HYDROLASE CATALYTIC DOMAIN-CONTAINING PROTEIN"/>
    <property type="match status" value="1"/>
</dbReference>
<name>A0AAX6MSE4_9PEZI</name>
<evidence type="ECO:0000313" key="5">
    <source>
        <dbReference type="Proteomes" id="UP001369815"/>
    </source>
</evidence>
<dbReference type="Proteomes" id="UP001369815">
    <property type="component" value="Unassembled WGS sequence"/>
</dbReference>
<dbReference type="EMBL" id="JBANMG010000003">
    <property type="protein sequence ID" value="KAK6955568.1"/>
    <property type="molecule type" value="Genomic_DNA"/>
</dbReference>
<dbReference type="InterPro" id="IPR053183">
    <property type="entry name" value="ASL1"/>
</dbReference>
<dbReference type="AlphaFoldDB" id="A0AAX6MSE4"/>
<feature type="compositionally biased region" description="Pro residues" evidence="1">
    <location>
        <begin position="85"/>
        <end position="125"/>
    </location>
</feature>
<evidence type="ECO:0000313" key="4">
    <source>
        <dbReference type="EMBL" id="KAK6955568.1"/>
    </source>
</evidence>
<keyword evidence="5" id="KW-1185">Reference proteome</keyword>
<sequence length="413" mass="43817">MHAKLSVLALAAAASVQEVCAGPIHRHKHPKKEIVYAHTDVVVVTEWVTHTVIAGHEPTEAPAPIVEAPVVEAPIEAPAVETPAPADPAPENPPPPPEDPPAPSPTSEAPPPPPPESEAPPPPPPEVRHHHRLPPRLKLPPPPPPETEAPPPPPAETPPPPPPPAEEPAPPPPPPAPASKRGAAYNDPKLVAAMVSQTDKITWAYNWASDSGGLEANIAFYPMLWSPAPDHSNNWDEKAEAAIAAGSDSLLSFNEPDIPSQANMSPQDAANGHKQFMNKYAGRAKISAPAISSSQSPGMGIDWLNQFFDACGGQCQVDFCAAHWYGPGGDEGANLFLDHIKNVHDACQGKPVWVTEFAAESGDIDQFMRAVTAGLDSEEFGFVEKYSYFMVNQGSLMSSPTELSSFGRIFAGI</sequence>
<feature type="signal peptide" evidence="2">
    <location>
        <begin position="1"/>
        <end position="21"/>
    </location>
</feature>
<dbReference type="Gene3D" id="3.20.20.80">
    <property type="entry name" value="Glycosidases"/>
    <property type="match status" value="1"/>
</dbReference>
<evidence type="ECO:0000256" key="2">
    <source>
        <dbReference type="SAM" id="SignalP"/>
    </source>
</evidence>
<dbReference type="InterPro" id="IPR017853">
    <property type="entry name" value="GH"/>
</dbReference>
<dbReference type="GO" id="GO:0009277">
    <property type="term" value="C:fungal-type cell wall"/>
    <property type="evidence" value="ECO:0007669"/>
    <property type="project" value="TreeGrafter"/>
</dbReference>
<dbReference type="PANTHER" id="PTHR34154">
    <property type="entry name" value="ALKALI-SENSITIVE LINKAGE PROTEIN 1"/>
    <property type="match status" value="1"/>
</dbReference>
<protein>
    <recommendedName>
        <fullName evidence="3">Asl1-like glycosyl hydrolase catalytic domain-containing protein</fullName>
    </recommendedName>
</protein>
<accession>A0AAX6MSE4</accession>
<evidence type="ECO:0000256" key="1">
    <source>
        <dbReference type="SAM" id="MobiDB-lite"/>
    </source>
</evidence>
<feature type="compositionally biased region" description="Pro residues" evidence="1">
    <location>
        <begin position="137"/>
        <end position="177"/>
    </location>
</feature>
<reference evidence="4 5" key="1">
    <citation type="journal article" date="2024" name="Front Chem Biol">
        <title>Unveiling the potential of Daldinia eschscholtzii MFLUCC 19-0629 through bioactivity and bioinformatics studies for enhanced sustainable agriculture production.</title>
        <authorList>
            <person name="Brooks S."/>
            <person name="Weaver J.A."/>
            <person name="Klomchit A."/>
            <person name="Alharthi S.A."/>
            <person name="Onlamun T."/>
            <person name="Nurani R."/>
            <person name="Vong T.K."/>
            <person name="Alberti F."/>
            <person name="Greco C."/>
        </authorList>
    </citation>
    <scope>NUCLEOTIDE SEQUENCE [LARGE SCALE GENOMIC DNA]</scope>
    <source>
        <strain evidence="4">MFLUCC 19-0629</strain>
    </source>
</reference>
<feature type="chain" id="PRO_5043780441" description="Asl1-like glycosyl hydrolase catalytic domain-containing protein" evidence="2">
    <location>
        <begin position="22"/>
        <end position="413"/>
    </location>
</feature>
<dbReference type="Pfam" id="PF11790">
    <property type="entry name" value="Glyco_hydro_cc"/>
    <property type="match status" value="1"/>
</dbReference>
<gene>
    <name evidence="4" type="ORF">Daesc_003208</name>
</gene>
<proteinExistence type="predicted"/>
<feature type="domain" description="Asl1-like glycosyl hydrolase catalytic" evidence="3">
    <location>
        <begin position="182"/>
        <end position="409"/>
    </location>
</feature>
<keyword evidence="2" id="KW-0732">Signal</keyword>
<feature type="region of interest" description="Disordered" evidence="1">
    <location>
        <begin position="80"/>
        <end position="183"/>
    </location>
</feature>
<evidence type="ECO:0000259" key="3">
    <source>
        <dbReference type="Pfam" id="PF11790"/>
    </source>
</evidence>
<comment type="caution">
    <text evidence="4">The sequence shown here is derived from an EMBL/GenBank/DDBJ whole genome shotgun (WGS) entry which is preliminary data.</text>
</comment>
<organism evidence="4 5">
    <name type="scientific">Daldinia eschscholtzii</name>
    <dbReference type="NCBI Taxonomy" id="292717"/>
    <lineage>
        <taxon>Eukaryota</taxon>
        <taxon>Fungi</taxon>
        <taxon>Dikarya</taxon>
        <taxon>Ascomycota</taxon>
        <taxon>Pezizomycotina</taxon>
        <taxon>Sordariomycetes</taxon>
        <taxon>Xylariomycetidae</taxon>
        <taxon>Xylariales</taxon>
        <taxon>Hypoxylaceae</taxon>
        <taxon>Daldinia</taxon>
    </lineage>
</organism>
<dbReference type="InterPro" id="IPR024655">
    <property type="entry name" value="Asl1_glyco_hydro_catalytic"/>
</dbReference>
<dbReference type="GO" id="GO:0071966">
    <property type="term" value="P:fungal-type cell wall polysaccharide metabolic process"/>
    <property type="evidence" value="ECO:0007669"/>
    <property type="project" value="TreeGrafter"/>
</dbReference>